<feature type="region of interest" description="Disordered" evidence="3">
    <location>
        <begin position="1"/>
        <end position="87"/>
    </location>
</feature>
<dbReference type="Proteomes" id="UP001434883">
    <property type="component" value="Unassembled WGS sequence"/>
</dbReference>
<evidence type="ECO:0000256" key="1">
    <source>
        <dbReference type="ARBA" id="ARBA00022614"/>
    </source>
</evidence>
<dbReference type="Pfam" id="PF05729">
    <property type="entry name" value="NACHT"/>
    <property type="match status" value="1"/>
</dbReference>
<evidence type="ECO:0000256" key="2">
    <source>
        <dbReference type="ARBA" id="ARBA00022737"/>
    </source>
</evidence>
<dbReference type="EMBL" id="JAHRIN010016827">
    <property type="protein sequence ID" value="MEQ2196311.1"/>
    <property type="molecule type" value="Genomic_DNA"/>
</dbReference>
<feature type="compositionally biased region" description="Polar residues" evidence="3">
    <location>
        <begin position="35"/>
        <end position="44"/>
    </location>
</feature>
<dbReference type="InterPro" id="IPR051261">
    <property type="entry name" value="NLR"/>
</dbReference>
<dbReference type="InterPro" id="IPR027417">
    <property type="entry name" value="P-loop_NTPase"/>
</dbReference>
<feature type="domain" description="NACHT" evidence="4">
    <location>
        <begin position="157"/>
        <end position="300"/>
    </location>
</feature>
<gene>
    <name evidence="5" type="ORF">XENOCAPTIV_009416</name>
</gene>
<keyword evidence="6" id="KW-1185">Reference proteome</keyword>
<accession>A0ABV0QLQ1</accession>
<proteinExistence type="predicted"/>
<dbReference type="PANTHER" id="PTHR24106">
    <property type="entry name" value="NACHT, LRR AND CARD DOMAINS-CONTAINING"/>
    <property type="match status" value="1"/>
</dbReference>
<dbReference type="Gene3D" id="3.40.50.300">
    <property type="entry name" value="P-loop containing nucleotide triphosphate hydrolases"/>
    <property type="match status" value="1"/>
</dbReference>
<feature type="compositionally biased region" description="Polar residues" evidence="3">
    <location>
        <begin position="1"/>
        <end position="11"/>
    </location>
</feature>
<name>A0ABV0QLQ1_9TELE</name>
<evidence type="ECO:0000313" key="5">
    <source>
        <dbReference type="EMBL" id="MEQ2196311.1"/>
    </source>
</evidence>
<evidence type="ECO:0000313" key="6">
    <source>
        <dbReference type="Proteomes" id="UP001434883"/>
    </source>
</evidence>
<protein>
    <recommendedName>
        <fullName evidence="4">NACHT domain-containing protein</fullName>
    </recommendedName>
</protein>
<reference evidence="5 6" key="1">
    <citation type="submission" date="2021-06" db="EMBL/GenBank/DDBJ databases">
        <authorList>
            <person name="Palmer J.M."/>
        </authorList>
    </citation>
    <scope>NUCLEOTIDE SEQUENCE [LARGE SCALE GENOMIC DNA]</scope>
    <source>
        <strain evidence="5 6">XC_2019</strain>
        <tissue evidence="5">Muscle</tissue>
    </source>
</reference>
<evidence type="ECO:0000256" key="3">
    <source>
        <dbReference type="SAM" id="MobiDB-lite"/>
    </source>
</evidence>
<dbReference type="InterPro" id="IPR007111">
    <property type="entry name" value="NACHT_NTPase"/>
</dbReference>
<feature type="compositionally biased region" description="Basic and acidic residues" evidence="3">
    <location>
        <begin position="45"/>
        <end position="65"/>
    </location>
</feature>
<keyword evidence="1" id="KW-0433">Leucine-rich repeat</keyword>
<evidence type="ECO:0000259" key="4">
    <source>
        <dbReference type="Pfam" id="PF05729"/>
    </source>
</evidence>
<comment type="caution">
    <text evidence="5">The sequence shown here is derived from an EMBL/GenBank/DDBJ whole genome shotgun (WGS) entry which is preliminary data.</text>
</comment>
<keyword evidence="2" id="KW-0677">Repeat</keyword>
<dbReference type="SUPFAM" id="SSF52540">
    <property type="entry name" value="P-loop containing nucleoside triphosphate hydrolases"/>
    <property type="match status" value="1"/>
</dbReference>
<sequence length="315" mass="35442">MKKSTTPTRINMSEEEVVTTSTGKWLGKERPVSPTPSSVSMKSNISKDEPLNFRDKEHRSPEHRRPVSPSPSMNSDMSKGEPLNVSNDRVANTTQLKTGETSEKGGVAKGKKDLKRVILEELGRHEHDPKLCEIVTFNKSGKKDSVKYNNLFSGNKTVLMIGVPGIGKTFQTRMFMIDWAQGRSNKDIKALVSLDFTELNTMKDEAKSMESLLKDFFSKKNVVLSFDDKDKICFILDGLEKCKLPLDFVKNRELKDLKEPASMDVLLTNLIKGKLLPEAHVWIVSQPEGVQKIPSEYVKKTVHCEGKNIILNNYS</sequence>
<organism evidence="5 6">
    <name type="scientific">Xenoophorus captivus</name>
    <dbReference type="NCBI Taxonomy" id="1517983"/>
    <lineage>
        <taxon>Eukaryota</taxon>
        <taxon>Metazoa</taxon>
        <taxon>Chordata</taxon>
        <taxon>Craniata</taxon>
        <taxon>Vertebrata</taxon>
        <taxon>Euteleostomi</taxon>
        <taxon>Actinopterygii</taxon>
        <taxon>Neopterygii</taxon>
        <taxon>Teleostei</taxon>
        <taxon>Neoteleostei</taxon>
        <taxon>Acanthomorphata</taxon>
        <taxon>Ovalentaria</taxon>
        <taxon>Atherinomorphae</taxon>
        <taxon>Cyprinodontiformes</taxon>
        <taxon>Goodeidae</taxon>
        <taxon>Xenoophorus</taxon>
    </lineage>
</organism>